<dbReference type="Pfam" id="PF00168">
    <property type="entry name" value="C2"/>
    <property type="match status" value="1"/>
</dbReference>
<name>A0A8K0DSF0_9ROSA</name>
<evidence type="ECO:0000259" key="1">
    <source>
        <dbReference type="PROSITE" id="PS50004"/>
    </source>
</evidence>
<dbReference type="SMART" id="SM00239">
    <property type="entry name" value="C2"/>
    <property type="match status" value="1"/>
</dbReference>
<dbReference type="InterPro" id="IPR000008">
    <property type="entry name" value="C2_dom"/>
</dbReference>
<dbReference type="Proteomes" id="UP000796880">
    <property type="component" value="Unassembled WGS sequence"/>
</dbReference>
<proteinExistence type="predicted"/>
<dbReference type="InterPro" id="IPR035892">
    <property type="entry name" value="C2_domain_sf"/>
</dbReference>
<protein>
    <recommendedName>
        <fullName evidence="1">C2 domain-containing protein</fullName>
    </recommendedName>
</protein>
<dbReference type="EMBL" id="VOIH02000010">
    <property type="protein sequence ID" value="KAF3436415.1"/>
    <property type="molecule type" value="Genomic_DNA"/>
</dbReference>
<dbReference type="OrthoDB" id="270970at2759"/>
<gene>
    <name evidence="2" type="ORF">FNV43_RR23507</name>
</gene>
<keyword evidence="3" id="KW-1185">Reference proteome</keyword>
<reference evidence="2" key="1">
    <citation type="submission" date="2020-03" db="EMBL/GenBank/DDBJ databases">
        <title>A high-quality chromosome-level genome assembly of a woody plant with both climbing and erect habits, Rhamnella rubrinervis.</title>
        <authorList>
            <person name="Lu Z."/>
            <person name="Yang Y."/>
            <person name="Zhu X."/>
            <person name="Sun Y."/>
        </authorList>
    </citation>
    <scope>NUCLEOTIDE SEQUENCE</scope>
    <source>
        <strain evidence="2">BYM</strain>
        <tissue evidence="2">Leaf</tissue>
    </source>
</reference>
<accession>A0A8K0DSF0</accession>
<evidence type="ECO:0000313" key="3">
    <source>
        <dbReference type="Proteomes" id="UP000796880"/>
    </source>
</evidence>
<sequence>MEYRALEVTIISARGLKKVKHLTKMDVYVIVSLPGGPHTEQKTPVDKDGGTSPNWNFPMKFIIDEADARKNRNALNFKVKCSRRLHSDEEIGEVNVPLEELLDNGGDGKFVKYVTYQVRKISGKLTGELNLSYKFADDRVLGTPSSSFSKADEPAMGYPADINGAMSSTHHRPPPPPCTHACTSLGTALDGRPYRPPGYPVMEIPPPAGFAGGSPPMGYPVCGVAAEYVPQVMGYGYAPLVRPQEADVNKLDPALLSAILGGLLIGEMVNDQAANNTNAANQDPINDHLV</sequence>
<comment type="caution">
    <text evidence="2">The sequence shown here is derived from an EMBL/GenBank/DDBJ whole genome shotgun (WGS) entry which is preliminary data.</text>
</comment>
<dbReference type="GO" id="GO:0006952">
    <property type="term" value="P:defense response"/>
    <property type="evidence" value="ECO:0007669"/>
    <property type="project" value="InterPro"/>
</dbReference>
<dbReference type="InterPro" id="IPR044750">
    <property type="entry name" value="C2_SRC2/BAP"/>
</dbReference>
<evidence type="ECO:0000313" key="2">
    <source>
        <dbReference type="EMBL" id="KAF3436415.1"/>
    </source>
</evidence>
<dbReference type="AlphaFoldDB" id="A0A8K0DSF0"/>
<dbReference type="SUPFAM" id="SSF49562">
    <property type="entry name" value="C2 domain (Calcium/lipid-binding domain, CaLB)"/>
    <property type="match status" value="1"/>
</dbReference>
<dbReference type="PANTHER" id="PTHR32246">
    <property type="entry name" value="INGRESSION PROTEIN FIC1"/>
    <property type="match status" value="1"/>
</dbReference>
<dbReference type="CDD" id="cd04051">
    <property type="entry name" value="C2_SRC2_like"/>
    <property type="match status" value="1"/>
</dbReference>
<dbReference type="PROSITE" id="PS50004">
    <property type="entry name" value="C2"/>
    <property type="match status" value="1"/>
</dbReference>
<dbReference type="Gene3D" id="2.60.40.150">
    <property type="entry name" value="C2 domain"/>
    <property type="match status" value="1"/>
</dbReference>
<dbReference type="PANTHER" id="PTHR32246:SF129">
    <property type="entry name" value="PROTEIN SRC2-LIKE"/>
    <property type="match status" value="1"/>
</dbReference>
<organism evidence="2 3">
    <name type="scientific">Rhamnella rubrinervis</name>
    <dbReference type="NCBI Taxonomy" id="2594499"/>
    <lineage>
        <taxon>Eukaryota</taxon>
        <taxon>Viridiplantae</taxon>
        <taxon>Streptophyta</taxon>
        <taxon>Embryophyta</taxon>
        <taxon>Tracheophyta</taxon>
        <taxon>Spermatophyta</taxon>
        <taxon>Magnoliopsida</taxon>
        <taxon>eudicotyledons</taxon>
        <taxon>Gunneridae</taxon>
        <taxon>Pentapetalae</taxon>
        <taxon>rosids</taxon>
        <taxon>fabids</taxon>
        <taxon>Rosales</taxon>
        <taxon>Rhamnaceae</taxon>
        <taxon>rhamnoid group</taxon>
        <taxon>Rhamneae</taxon>
        <taxon>Rhamnella</taxon>
    </lineage>
</organism>
<feature type="domain" description="C2" evidence="1">
    <location>
        <begin position="1"/>
        <end position="111"/>
    </location>
</feature>